<dbReference type="RefSeq" id="XP_026760566.2">
    <property type="nucleotide sequence ID" value="XM_026904765.3"/>
</dbReference>
<feature type="region of interest" description="Disordered" evidence="2">
    <location>
        <begin position="535"/>
        <end position="582"/>
    </location>
</feature>
<dbReference type="KEGG" id="gmw:113519612"/>
<dbReference type="InterPro" id="IPR051825">
    <property type="entry name" value="SRCIN1"/>
</dbReference>
<organism evidence="3 4">
    <name type="scientific">Galleria mellonella</name>
    <name type="common">Greater wax moth</name>
    <dbReference type="NCBI Taxonomy" id="7137"/>
    <lineage>
        <taxon>Eukaryota</taxon>
        <taxon>Metazoa</taxon>
        <taxon>Ecdysozoa</taxon>
        <taxon>Arthropoda</taxon>
        <taxon>Hexapoda</taxon>
        <taxon>Insecta</taxon>
        <taxon>Pterygota</taxon>
        <taxon>Neoptera</taxon>
        <taxon>Endopterygota</taxon>
        <taxon>Lepidoptera</taxon>
        <taxon>Glossata</taxon>
        <taxon>Ditrysia</taxon>
        <taxon>Pyraloidea</taxon>
        <taxon>Pyralidae</taxon>
        <taxon>Galleriinae</taxon>
        <taxon>Galleria</taxon>
    </lineage>
</organism>
<evidence type="ECO:0000313" key="6">
    <source>
        <dbReference type="RefSeq" id="XP_052752553.1"/>
    </source>
</evidence>
<dbReference type="InParanoid" id="A0A6J1X3S2"/>
<feature type="region of interest" description="Disordered" evidence="2">
    <location>
        <begin position="612"/>
        <end position="663"/>
    </location>
</feature>
<protein>
    <submittedName>
        <fullName evidence="4 5">Coiled-coil domain-containing protein AGAP005037 isoform X1</fullName>
    </submittedName>
</protein>
<keyword evidence="1" id="KW-0175">Coiled coil</keyword>
<feature type="region of interest" description="Disordered" evidence="2">
    <location>
        <begin position="1418"/>
        <end position="1468"/>
    </location>
</feature>
<dbReference type="GeneID" id="113519612"/>
<feature type="region of interest" description="Disordered" evidence="2">
    <location>
        <begin position="1120"/>
        <end position="1210"/>
    </location>
</feature>
<feature type="region of interest" description="Disordered" evidence="2">
    <location>
        <begin position="1486"/>
        <end position="1638"/>
    </location>
</feature>
<feature type="region of interest" description="Disordered" evidence="2">
    <location>
        <begin position="137"/>
        <end position="158"/>
    </location>
</feature>
<dbReference type="PANTHER" id="PTHR22741:SF10">
    <property type="entry name" value="COILED-COIL DOMAIN-CONTAINING PROTEIN CG32809"/>
    <property type="match status" value="1"/>
</dbReference>
<evidence type="ECO:0000256" key="1">
    <source>
        <dbReference type="SAM" id="Coils"/>
    </source>
</evidence>
<feature type="compositionally biased region" description="Polar residues" evidence="2">
    <location>
        <begin position="147"/>
        <end position="158"/>
    </location>
</feature>
<dbReference type="RefSeq" id="XP_052752552.1">
    <property type="nucleotide sequence ID" value="XM_052896592.1"/>
</dbReference>
<evidence type="ECO:0000313" key="5">
    <source>
        <dbReference type="RefSeq" id="XP_052752552.1"/>
    </source>
</evidence>
<dbReference type="Gene3D" id="1.20.58.1540">
    <property type="entry name" value="Actin interacting protein 3, C-terminal domain"/>
    <property type="match status" value="1"/>
</dbReference>
<feature type="compositionally biased region" description="Basic and acidic residues" evidence="2">
    <location>
        <begin position="612"/>
        <end position="623"/>
    </location>
</feature>
<feature type="compositionally biased region" description="Low complexity" evidence="2">
    <location>
        <begin position="1554"/>
        <end position="1565"/>
    </location>
</feature>
<feature type="region of interest" description="Disordered" evidence="2">
    <location>
        <begin position="1662"/>
        <end position="1689"/>
    </location>
</feature>
<evidence type="ECO:0000256" key="2">
    <source>
        <dbReference type="SAM" id="MobiDB-lite"/>
    </source>
</evidence>
<accession>A0A6J1X3S2</accession>
<feature type="compositionally biased region" description="Polar residues" evidence="2">
    <location>
        <begin position="41"/>
        <end position="54"/>
    </location>
</feature>
<feature type="region of interest" description="Disordered" evidence="2">
    <location>
        <begin position="21"/>
        <end position="54"/>
    </location>
</feature>
<feature type="region of interest" description="Disordered" evidence="2">
    <location>
        <begin position="504"/>
        <end position="523"/>
    </location>
</feature>
<gene>
    <name evidence="4 5 6" type="primary">LOC113519612</name>
</gene>
<feature type="compositionally biased region" description="Basic and acidic residues" evidence="2">
    <location>
        <begin position="1572"/>
        <end position="1588"/>
    </location>
</feature>
<feature type="region of interest" description="Disordered" evidence="2">
    <location>
        <begin position="944"/>
        <end position="966"/>
    </location>
</feature>
<feature type="region of interest" description="Disordered" evidence="2">
    <location>
        <begin position="701"/>
        <end position="728"/>
    </location>
</feature>
<proteinExistence type="predicted"/>
<dbReference type="FunCoup" id="A0A6J1X3S2">
    <property type="interactions" value="113"/>
</dbReference>
<evidence type="ECO:0000313" key="3">
    <source>
        <dbReference type="Proteomes" id="UP001652740"/>
    </source>
</evidence>
<dbReference type="GO" id="GO:0005737">
    <property type="term" value="C:cytoplasm"/>
    <property type="evidence" value="ECO:0007669"/>
    <property type="project" value="TreeGrafter"/>
</dbReference>
<name>A0A6J1X3S2_GALME</name>
<dbReference type="Proteomes" id="UP001652740">
    <property type="component" value="Unplaced"/>
</dbReference>
<feature type="compositionally biased region" description="Polar residues" evidence="2">
    <location>
        <begin position="1164"/>
        <end position="1173"/>
    </location>
</feature>
<dbReference type="RefSeq" id="XP_052752553.1">
    <property type="nucleotide sequence ID" value="XM_052896593.1"/>
</dbReference>
<feature type="compositionally biased region" description="Polar residues" evidence="2">
    <location>
        <begin position="1424"/>
        <end position="1455"/>
    </location>
</feature>
<feature type="coiled-coil region" evidence="1">
    <location>
        <begin position="1301"/>
        <end position="1328"/>
    </location>
</feature>
<feature type="compositionally biased region" description="Basic and acidic residues" evidence="2">
    <location>
        <begin position="1490"/>
        <end position="1501"/>
    </location>
</feature>
<evidence type="ECO:0000313" key="4">
    <source>
        <dbReference type="RefSeq" id="XP_026760566.2"/>
    </source>
</evidence>
<reference evidence="4 5" key="1">
    <citation type="submission" date="2025-05" db="UniProtKB">
        <authorList>
            <consortium name="RefSeq"/>
        </authorList>
    </citation>
    <scope>IDENTIFICATION</scope>
    <source>
        <tissue evidence="4 5">Whole larvae</tissue>
    </source>
</reference>
<feature type="compositionally biased region" description="Polar residues" evidence="2">
    <location>
        <begin position="538"/>
        <end position="547"/>
    </location>
</feature>
<dbReference type="PANTHER" id="PTHR22741">
    <property type="entry name" value="P140CAP/SNIP-RELATED"/>
    <property type="match status" value="1"/>
</dbReference>
<feature type="compositionally biased region" description="Basic and acidic residues" evidence="2">
    <location>
        <begin position="1134"/>
        <end position="1144"/>
    </location>
</feature>
<feature type="compositionally biased region" description="Pro residues" evidence="2">
    <location>
        <begin position="710"/>
        <end position="720"/>
    </location>
</feature>
<sequence length="1704" mass="190462">MNTNRKKGNSSFRKLFPLLFSNKSKDKNSNKDSTSLKTQSDHSSNSNKYQNPRAVISNTEKYVDNQDNNDCIYEDLAVTQQQHIRDNDSQRIDVLSNHSSSSTLVSDSVKNKPIYLNTDSELLNVKKKEYASYTARPQVPRKPHNEAASTTIKEGTSGTSQYPDVYYHSLEKLTDKISPIDEIEICRASRLQTDPTPVGAEIKRVSTKFLISPKKEAEVRTIQPTRARSLSFDKHQKVHDDKIDNTSSMKMNVQKAYNYSAPTSPMPINHKIPNMPKTVSPYEQVRKTMIEAEEKRNSLNRCSIHNKSTPSPKPQDYNEILKTSPLSHVDIAKNDDIVEKEKARQKVEAFYWQKLKEQKQKEDEYLMRQSLQMSSMRSSARYNVPYSNCSTPNSLILESKSCSLPRGQEFSSYSLNQPIYSRSPFARGAPERRTDTFIRHRTSPIDQDIVYRHPEKLNLRTNSPVIVSQDKRQAPIFHRGSLARDSQNNNMNQQINNKRVSFEEQHLSKSGVDASDTVKSGGVDSKIINDSYKLINPRNESSPTVSLKLSDRAKGPCKGPPRPPIRTSSVDKSNKLTNNKKKLLFPGHNVYSESESGSEAGEIQRILENNLHKEEDWHGDGSRIDGGLSDGEASRGPTRGRTSRRDDPRRHTLAGNHLYVHPHHPGQINSIEMEQYGPVQRAMNVPEYAVVTKYRESKPTRILDPRSRKPPLPRGYPPPTNAMLFDDDPGIMSEVETASTGFRRGGKQRSSLPVVRTPSKTLERPLGLVFLQYRNETKRALLPNEITSIDTVKALFVRSFPKQLTMQYMDSPMVKIYIHDSSKDMFYELEDDRAHLRDIRDRSVLRLFEATDIGGGAFPGAVGVGSLAMPPAACSGPSSWDQVSNYNDQSYFSEPEIDSEYHHQHVHKSKVKAPAYYMGTQAPSTLPRGGSILRAFSPAAAPVPADRVKSIPGSSAPVKPLRTNMPERRPERCFPYADCPRGPDRLYTVLGHSGEGYMSSPERVGARVPYEEPYYTQFLGPAASRPIASAIDEEASDGIIVEDAYQMYGVNPITTAPRPMPRPPYDARLPQDDMQRLRVEKMERQLANLTGLVQKALQVPATAPPPVTPRQDFQGYQVTRPASQDAARFASNERPPKLGRDKFQKSVSFEKSVSFCDDPPDLNSPKQHSPQHSADTKPTKPAIKSSTLPRTSSQERDRLKPAPPPKPAGLVGQQLALVPQRSYTINVSPDFFNQLRILQKQSRDLRIETRNLRRSTLAHAMQMRQLMAETIVKIGALAASFCEHDPESQLTREEEIYRQDMLLLENDLYELEATVERLRGQAANKETRVNMADIERIAMVLSKSSKTVADWKLKFPILQDTMKVKLASEMEKVVRKEKMLEEEPERLELALRRCKKLTGTLVTLKRLACVQEQRLPITDGRISPGSSQSSTFTGGPSSEEFNSDSTCHVAQTHNKGTGGCGRAAPRGAADVRPENALDALLDELQTFAKPSERGGRGEGPLRRLHSYPSGSDTDASPPVRARGQHPPKPPVPERHPELLAMAARRAPPPPPPRTTSRSPLASPTSPSSPPRIEPDPPHAPDPNDDKASSRQALLEQRHQELLKKQRALQEQYARLQMIQRSGPTLPPTAQPDLKKTGSESNLLTKMNLNLATAAISGSMTHLAGEGDRAKSVDASTAPEKPSQGVNMTAESVATTNKVYETDIL</sequence>
<keyword evidence="3" id="KW-1185">Reference proteome</keyword>